<evidence type="ECO:0000256" key="2">
    <source>
        <dbReference type="SAM" id="MobiDB-lite"/>
    </source>
</evidence>
<dbReference type="InterPro" id="IPR023394">
    <property type="entry name" value="Sec7_C_sf"/>
</dbReference>
<dbReference type="Proteomes" id="UP001151582">
    <property type="component" value="Unassembled WGS sequence"/>
</dbReference>
<dbReference type="OrthoDB" id="430364at2759"/>
<dbReference type="InterPro" id="IPR000904">
    <property type="entry name" value="Sec7_dom"/>
</dbReference>
<feature type="compositionally biased region" description="Low complexity" evidence="2">
    <location>
        <begin position="43"/>
        <end position="53"/>
    </location>
</feature>
<dbReference type="GO" id="GO:0005085">
    <property type="term" value="F:guanyl-nucleotide exchange factor activity"/>
    <property type="evidence" value="ECO:0007669"/>
    <property type="project" value="InterPro"/>
</dbReference>
<dbReference type="Gene3D" id="1.10.1000.11">
    <property type="entry name" value="Arf Nucleotide-binding Site Opener,domain 2"/>
    <property type="match status" value="1"/>
</dbReference>
<dbReference type="InterPro" id="IPR001849">
    <property type="entry name" value="PH_domain"/>
</dbReference>
<dbReference type="PROSITE" id="PS50190">
    <property type="entry name" value="SEC7"/>
    <property type="match status" value="1"/>
</dbReference>
<dbReference type="InterPro" id="IPR041681">
    <property type="entry name" value="PH_9"/>
</dbReference>
<feature type="domain" description="SEC7" evidence="4">
    <location>
        <begin position="120"/>
        <end position="285"/>
    </location>
</feature>
<feature type="compositionally biased region" description="Low complexity" evidence="2">
    <location>
        <begin position="759"/>
        <end position="772"/>
    </location>
</feature>
<dbReference type="CDD" id="cd00171">
    <property type="entry name" value="Sec7"/>
    <property type="match status" value="1"/>
</dbReference>
<feature type="region of interest" description="Disordered" evidence="2">
    <location>
        <begin position="741"/>
        <end position="777"/>
    </location>
</feature>
<dbReference type="SUPFAM" id="SSF48425">
    <property type="entry name" value="Sec7 domain"/>
    <property type="match status" value="1"/>
</dbReference>
<evidence type="ECO:0000256" key="1">
    <source>
        <dbReference type="SAM" id="Coils"/>
    </source>
</evidence>
<keyword evidence="6" id="KW-1185">Reference proteome</keyword>
<sequence length="910" mass="99569">MVPPAETLVHPMSSTPTPLPSPPAALLSVPTSRYEAGTPRAMAESSPAPASPELAKDGRSDSAAVVRGPSVVRRPNTATLVSRTSTRRRGPAGRTATAAVVDKLKEQHRLSRQRSLRRSKDADFYAKIENTINYKDRDPKKYLDYLKKTHPKTELGTLLARKDGFHEALLQTYMSTLDFENQPLDIALRVLLGQLHLPKETQQIDRIIHGFAKRYHESNPQLFESADTVYALAFSLMLLHTDAHNVHVKHKMTKDQYVKMAREMDSSVTVPTEVLDILYDNITSLQFVYADQSETEHAAASASASVPVVGSPSPGPTLPSSTPVGASAVKDPLLRPSTSSSSASSILSFNALTTKLTSLTSAASSTSQLGPASPAPPVLTRAQSQSTGSSNRGVSWVKNKLLGRSPSNPLAPRPIALMQQVTTAMLSPKVGPHSPSQSPYSYHGTQSILRDAIMRGVFKMHVPIMRPYMNAVGGRPHPNLALTDHAAGDKPEPTVTVLRCAKEGFLVRKVDILENGKRAPVRTWKDFWVVLSGSQLLLFRNIDWFRNPKNRMLNSTADSDARPASSTSPFGLNPFSFSRDQSIKYSSVPPKPHTIIPTVNGVCVLDSDYTKYPYVFRFVAGDGRQYLFRASSDDDVDDWMAKINYAAAFKTLEVATRGAATPTITVDSDQWSKYAHSVDGSSSYRRKGSFATYTSKLYPAEASSGTKLPARLRLGDDMGGGGVAVSAPSSVRSLRHASPTACTQLSFSPPTSPRPGLPPAGASSAPSISAGSDDQAGQPLAVTRSVTTQALAPPTTASSAHEPGRESQDTLRERIAFFSRREILKTKIKELEQRIAELKRELHNDLTLHQQIAIMVPFQKSTRQRATVVIDNLRQRIKRQFLTLQKFECYCEILETDLEIEIELERGEWE</sequence>
<dbReference type="EMBL" id="JANBQB010000026">
    <property type="protein sequence ID" value="KAJ1984234.1"/>
    <property type="molecule type" value="Genomic_DNA"/>
</dbReference>
<gene>
    <name evidence="5" type="ORF">H4R34_000794</name>
</gene>
<dbReference type="Pfam" id="PF15410">
    <property type="entry name" value="PH_9"/>
    <property type="match status" value="1"/>
</dbReference>
<dbReference type="SUPFAM" id="SSF50729">
    <property type="entry name" value="PH domain-like"/>
    <property type="match status" value="1"/>
</dbReference>
<proteinExistence type="predicted"/>
<name>A0A9W8EBJ4_9FUNG</name>
<feature type="compositionally biased region" description="Polar residues" evidence="2">
    <location>
        <begin position="381"/>
        <end position="393"/>
    </location>
</feature>
<dbReference type="InterPro" id="IPR035999">
    <property type="entry name" value="Sec7_dom_sf"/>
</dbReference>
<accession>A0A9W8EBJ4</accession>
<feature type="compositionally biased region" description="Low complexity" evidence="2">
    <location>
        <begin position="304"/>
        <end position="325"/>
    </location>
</feature>
<evidence type="ECO:0000313" key="6">
    <source>
        <dbReference type="Proteomes" id="UP001151582"/>
    </source>
</evidence>
<dbReference type="SMART" id="SM00222">
    <property type="entry name" value="Sec7"/>
    <property type="match status" value="1"/>
</dbReference>
<comment type="caution">
    <text evidence="5">The sequence shown here is derived from an EMBL/GenBank/DDBJ whole genome shotgun (WGS) entry which is preliminary data.</text>
</comment>
<evidence type="ECO:0000259" key="3">
    <source>
        <dbReference type="PROSITE" id="PS50003"/>
    </source>
</evidence>
<feature type="domain" description="PH" evidence="3">
    <location>
        <begin position="499"/>
        <end position="648"/>
    </location>
</feature>
<feature type="region of interest" description="Disordered" evidence="2">
    <location>
        <begin position="304"/>
        <end position="342"/>
    </location>
</feature>
<feature type="region of interest" description="Disordered" evidence="2">
    <location>
        <begin position="364"/>
        <end position="395"/>
    </location>
</feature>
<dbReference type="FunFam" id="1.10.1000.11:FF:000002">
    <property type="entry name" value="Cytohesin 1"/>
    <property type="match status" value="1"/>
</dbReference>
<reference evidence="5" key="1">
    <citation type="submission" date="2022-07" db="EMBL/GenBank/DDBJ databases">
        <title>Phylogenomic reconstructions and comparative analyses of Kickxellomycotina fungi.</title>
        <authorList>
            <person name="Reynolds N.K."/>
            <person name="Stajich J.E."/>
            <person name="Barry K."/>
            <person name="Grigoriev I.V."/>
            <person name="Crous P."/>
            <person name="Smith M.E."/>
        </authorList>
    </citation>
    <scope>NUCLEOTIDE SEQUENCE</scope>
    <source>
        <strain evidence="5">RSA 567</strain>
    </source>
</reference>
<feature type="region of interest" description="Disordered" evidence="2">
    <location>
        <begin position="1"/>
        <end position="64"/>
    </location>
</feature>
<dbReference type="InterPro" id="IPR011993">
    <property type="entry name" value="PH-like_dom_sf"/>
</dbReference>
<dbReference type="AlphaFoldDB" id="A0A9W8EBJ4"/>
<feature type="coiled-coil region" evidence="1">
    <location>
        <begin position="821"/>
        <end position="848"/>
    </location>
</feature>
<dbReference type="SMART" id="SM00233">
    <property type="entry name" value="PH"/>
    <property type="match status" value="1"/>
</dbReference>
<dbReference type="PROSITE" id="PS50003">
    <property type="entry name" value="PH_DOMAIN"/>
    <property type="match status" value="1"/>
</dbReference>
<dbReference type="GO" id="GO:0032012">
    <property type="term" value="P:regulation of ARF protein signal transduction"/>
    <property type="evidence" value="ECO:0007669"/>
    <property type="project" value="InterPro"/>
</dbReference>
<dbReference type="Gene3D" id="2.30.29.30">
    <property type="entry name" value="Pleckstrin-homology domain (PH domain)/Phosphotyrosine-binding domain (PTB)"/>
    <property type="match status" value="1"/>
</dbReference>
<feature type="compositionally biased region" description="Polar residues" evidence="2">
    <location>
        <begin position="789"/>
        <end position="799"/>
    </location>
</feature>
<dbReference type="PANTHER" id="PTHR10663:SF405">
    <property type="entry name" value="ARF GUANINE NUCLEOTIDE EXCHANGE FACTOR SYT1"/>
    <property type="match status" value="1"/>
</dbReference>
<protein>
    <recommendedName>
        <fullName evidence="7">SEC7 domain-containing protein</fullName>
    </recommendedName>
</protein>
<feature type="region of interest" description="Disordered" evidence="2">
    <location>
        <begin position="789"/>
        <end position="810"/>
    </location>
</feature>
<dbReference type="PANTHER" id="PTHR10663">
    <property type="entry name" value="GUANYL-NUCLEOTIDE EXCHANGE FACTOR"/>
    <property type="match status" value="1"/>
</dbReference>
<keyword evidence="1" id="KW-0175">Coiled coil</keyword>
<evidence type="ECO:0000259" key="4">
    <source>
        <dbReference type="PROSITE" id="PS50190"/>
    </source>
</evidence>
<evidence type="ECO:0000313" key="5">
    <source>
        <dbReference type="EMBL" id="KAJ1984234.1"/>
    </source>
</evidence>
<organism evidence="5 6">
    <name type="scientific">Dimargaris verticillata</name>
    <dbReference type="NCBI Taxonomy" id="2761393"/>
    <lineage>
        <taxon>Eukaryota</taxon>
        <taxon>Fungi</taxon>
        <taxon>Fungi incertae sedis</taxon>
        <taxon>Zoopagomycota</taxon>
        <taxon>Kickxellomycotina</taxon>
        <taxon>Dimargaritomycetes</taxon>
        <taxon>Dimargaritales</taxon>
        <taxon>Dimargaritaceae</taxon>
        <taxon>Dimargaris</taxon>
    </lineage>
</organism>
<evidence type="ECO:0008006" key="7">
    <source>
        <dbReference type="Google" id="ProtNLM"/>
    </source>
</evidence>
<dbReference type="Pfam" id="PF01369">
    <property type="entry name" value="Sec7"/>
    <property type="match status" value="1"/>
</dbReference>